<accession>A0A6H9WUH5</accession>
<organism evidence="1 2">
    <name type="scientific">Pseudoclavibacter endophyticus</name>
    <dbReference type="NCBI Taxonomy" id="1778590"/>
    <lineage>
        <taxon>Bacteria</taxon>
        <taxon>Bacillati</taxon>
        <taxon>Actinomycetota</taxon>
        <taxon>Actinomycetes</taxon>
        <taxon>Micrococcales</taxon>
        <taxon>Microbacteriaceae</taxon>
        <taxon>Pseudoclavibacter</taxon>
    </lineage>
</organism>
<comment type="caution">
    <text evidence="1">The sequence shown here is derived from an EMBL/GenBank/DDBJ whole genome shotgun (WGS) entry which is preliminary data.</text>
</comment>
<dbReference type="EMBL" id="WBJY01000001">
    <property type="protein sequence ID" value="KAB1649830.1"/>
    <property type="molecule type" value="Genomic_DNA"/>
</dbReference>
<dbReference type="Proteomes" id="UP000431744">
    <property type="component" value="Unassembled WGS sequence"/>
</dbReference>
<proteinExistence type="predicted"/>
<protein>
    <submittedName>
        <fullName evidence="1">Uncharacterized protein</fullName>
    </submittedName>
</protein>
<dbReference type="AlphaFoldDB" id="A0A6H9WUH5"/>
<evidence type="ECO:0000313" key="2">
    <source>
        <dbReference type="Proteomes" id="UP000431744"/>
    </source>
</evidence>
<evidence type="ECO:0000313" key="1">
    <source>
        <dbReference type="EMBL" id="KAB1649830.1"/>
    </source>
</evidence>
<name>A0A6H9WUH5_9MICO</name>
<sequence>MIIRPFYSGYEIEEREATRSVIVDADNEAGRLARYYFALARVPQTKKIIVWHLQGSTDLERVDALRVTERYRRLGPTPQVSPDLWRRRKAGPGYSFASPWLGNYVDVDAVFAQIMATVTTSSDAPAPPRESEVWS</sequence>
<keyword evidence="2" id="KW-1185">Reference proteome</keyword>
<dbReference type="RefSeq" id="WP_158028415.1">
    <property type="nucleotide sequence ID" value="NZ_BMHG01000001.1"/>
</dbReference>
<reference evidence="1 2" key="1">
    <citation type="submission" date="2019-09" db="EMBL/GenBank/DDBJ databases">
        <title>Phylogeny of genus Pseudoclavibacter and closely related genus.</title>
        <authorList>
            <person name="Li Y."/>
        </authorList>
    </citation>
    <scope>NUCLEOTIDE SEQUENCE [LARGE SCALE GENOMIC DNA]</scope>
    <source>
        <strain evidence="1 2">EGI 60007</strain>
    </source>
</reference>
<gene>
    <name evidence="1" type="ORF">F8O04_06270</name>
</gene>